<accession>A0A1G2I382</accession>
<dbReference type="Proteomes" id="UP000178820">
    <property type="component" value="Unassembled WGS sequence"/>
</dbReference>
<dbReference type="Pfam" id="PF01725">
    <property type="entry name" value="Ham1p_like"/>
    <property type="match status" value="1"/>
</dbReference>
<dbReference type="PANTHER" id="PTHR11067">
    <property type="entry name" value="INOSINE TRIPHOSPHATE PYROPHOSPHATASE/HAM1 PROTEIN"/>
    <property type="match status" value="1"/>
</dbReference>
<dbReference type="STRING" id="1802207.A3D44_00860"/>
<evidence type="ECO:0000256" key="2">
    <source>
        <dbReference type="ARBA" id="ARBA00022801"/>
    </source>
</evidence>
<evidence type="ECO:0000313" key="3">
    <source>
        <dbReference type="EMBL" id="OGZ69223.1"/>
    </source>
</evidence>
<dbReference type="GO" id="GO:0005829">
    <property type="term" value="C:cytosol"/>
    <property type="evidence" value="ECO:0007669"/>
    <property type="project" value="TreeGrafter"/>
</dbReference>
<dbReference type="InterPro" id="IPR002637">
    <property type="entry name" value="RdgB/HAM1"/>
</dbReference>
<name>A0A1G2I382_9BACT</name>
<reference evidence="3 4" key="1">
    <citation type="journal article" date="2016" name="Nat. Commun.">
        <title>Thousands of microbial genomes shed light on interconnected biogeochemical processes in an aquifer system.</title>
        <authorList>
            <person name="Anantharaman K."/>
            <person name="Brown C.T."/>
            <person name="Hug L.A."/>
            <person name="Sharon I."/>
            <person name="Castelle C.J."/>
            <person name="Probst A.J."/>
            <person name="Thomas B.C."/>
            <person name="Singh A."/>
            <person name="Wilkins M.J."/>
            <person name="Karaoz U."/>
            <person name="Brodie E.L."/>
            <person name="Williams K.H."/>
            <person name="Hubbard S.S."/>
            <person name="Banfield J.F."/>
        </authorList>
    </citation>
    <scope>NUCLEOTIDE SEQUENCE [LARGE SCALE GENOMIC DNA]</scope>
</reference>
<gene>
    <name evidence="3" type="ORF">A3D44_00860</name>
</gene>
<dbReference type="InterPro" id="IPR029001">
    <property type="entry name" value="ITPase-like_fam"/>
</dbReference>
<dbReference type="CDD" id="cd00515">
    <property type="entry name" value="HAM1"/>
    <property type="match status" value="1"/>
</dbReference>
<dbReference type="EMBL" id="MHOT01000013">
    <property type="protein sequence ID" value="OGZ69223.1"/>
    <property type="molecule type" value="Genomic_DNA"/>
</dbReference>
<dbReference type="GO" id="GO:0009143">
    <property type="term" value="P:nucleoside triphosphate catabolic process"/>
    <property type="evidence" value="ECO:0007669"/>
    <property type="project" value="InterPro"/>
</dbReference>
<dbReference type="PANTHER" id="PTHR11067:SF9">
    <property type="entry name" value="INOSINE TRIPHOSPHATE PYROPHOSPHATASE"/>
    <property type="match status" value="1"/>
</dbReference>
<dbReference type="SUPFAM" id="SSF52972">
    <property type="entry name" value="ITPase-like"/>
    <property type="match status" value="1"/>
</dbReference>
<comment type="caution">
    <text evidence="3">The sequence shown here is derived from an EMBL/GenBank/DDBJ whole genome shotgun (WGS) entry which is preliminary data.</text>
</comment>
<sequence length="200" mass="22151">MKVVLSTRNPSKAEQIKAVFEGFPIQILTLGEAGIEGQGVEDGTTLKENALKKAMFVHQKDPSVWALADDTGVFIDALDGKPGVDTADWHGQPAKTDDVDLVTRWILGELKDVKDRCATFETVVAIVSPDGEQYFFDGKVRGKILKSARAATQPKMPYAPIFMPEGTDKVWGEMTVEEENQISHRGKAFRQARDFLETLR</sequence>
<comment type="similarity">
    <text evidence="1">Belongs to the HAM1 NTPase family.</text>
</comment>
<protein>
    <submittedName>
        <fullName evidence="3">Uncharacterized protein</fullName>
    </submittedName>
</protein>
<keyword evidence="2" id="KW-0378">Hydrolase</keyword>
<evidence type="ECO:0000256" key="1">
    <source>
        <dbReference type="ARBA" id="ARBA00008023"/>
    </source>
</evidence>
<dbReference type="GO" id="GO:0047429">
    <property type="term" value="F:nucleoside triphosphate diphosphatase activity"/>
    <property type="evidence" value="ECO:0007669"/>
    <property type="project" value="InterPro"/>
</dbReference>
<organism evidence="3 4">
    <name type="scientific">Candidatus Staskawiczbacteria bacterium RIFCSPHIGHO2_02_FULL_42_22</name>
    <dbReference type="NCBI Taxonomy" id="1802207"/>
    <lineage>
        <taxon>Bacteria</taxon>
        <taxon>Candidatus Staskawicziibacteriota</taxon>
    </lineage>
</organism>
<dbReference type="AlphaFoldDB" id="A0A1G2I382"/>
<proteinExistence type="inferred from homology"/>
<dbReference type="Gene3D" id="3.90.950.10">
    <property type="match status" value="1"/>
</dbReference>
<evidence type="ECO:0000313" key="4">
    <source>
        <dbReference type="Proteomes" id="UP000178820"/>
    </source>
</evidence>